<dbReference type="NCBIfam" id="TIGR02432">
    <property type="entry name" value="lysidine_TilS_N"/>
    <property type="match status" value="1"/>
</dbReference>
<dbReference type="Pfam" id="PF01171">
    <property type="entry name" value="ATP_bind_3"/>
    <property type="match status" value="1"/>
</dbReference>
<evidence type="ECO:0000259" key="8">
    <source>
        <dbReference type="Pfam" id="PF01171"/>
    </source>
</evidence>
<dbReference type="Proteomes" id="UP001601948">
    <property type="component" value="Unassembled WGS sequence"/>
</dbReference>
<evidence type="ECO:0000256" key="4">
    <source>
        <dbReference type="ARBA" id="ARBA00022741"/>
    </source>
</evidence>
<dbReference type="PANTHER" id="PTHR43033:SF1">
    <property type="entry name" value="TRNA(ILE)-LYSIDINE SYNTHASE-RELATED"/>
    <property type="match status" value="1"/>
</dbReference>
<comment type="function">
    <text evidence="7">Ligates lysine onto the cytidine present at position 34 of the AUA codon-specific tRNA(Ile) that contains the anticodon CAU, in an ATP-dependent manner. Cytidine is converted to lysidine, thus changing the amino acid specificity of the tRNA from methionine to isoleucine.</text>
</comment>
<evidence type="ECO:0000313" key="11">
    <source>
        <dbReference type="Proteomes" id="UP001601948"/>
    </source>
</evidence>
<feature type="binding site" evidence="7">
    <location>
        <begin position="52"/>
        <end position="57"/>
    </location>
    <ligand>
        <name>ATP</name>
        <dbReference type="ChEBI" id="CHEBI:30616"/>
    </ligand>
</feature>
<gene>
    <name evidence="7 10" type="primary">tilS</name>
    <name evidence="10" type="ORF">ACFYV7_38500</name>
</gene>
<comment type="caution">
    <text evidence="10">The sequence shown here is derived from an EMBL/GenBank/DDBJ whole genome shotgun (WGS) entry which is preliminary data.</text>
</comment>
<dbReference type="GO" id="GO:0032267">
    <property type="term" value="F:tRNA(Ile)-lysidine synthase activity"/>
    <property type="evidence" value="ECO:0007669"/>
    <property type="project" value="UniProtKB-EC"/>
</dbReference>
<dbReference type="SUPFAM" id="SSF52402">
    <property type="entry name" value="Adenine nucleotide alpha hydrolases-like"/>
    <property type="match status" value="1"/>
</dbReference>
<evidence type="ECO:0000256" key="5">
    <source>
        <dbReference type="ARBA" id="ARBA00022840"/>
    </source>
</evidence>
<dbReference type="InterPro" id="IPR014729">
    <property type="entry name" value="Rossmann-like_a/b/a_fold"/>
</dbReference>
<keyword evidence="1 7" id="KW-0963">Cytoplasm</keyword>
<keyword evidence="2 7" id="KW-0436">Ligase</keyword>
<dbReference type="CDD" id="cd01992">
    <property type="entry name" value="TilS_N"/>
    <property type="match status" value="1"/>
</dbReference>
<dbReference type="EC" id="6.3.4.19" evidence="7"/>
<dbReference type="SUPFAM" id="SSF82829">
    <property type="entry name" value="MesJ substrate recognition domain-like"/>
    <property type="match status" value="1"/>
</dbReference>
<keyword evidence="3 7" id="KW-0819">tRNA processing</keyword>
<evidence type="ECO:0000256" key="2">
    <source>
        <dbReference type="ARBA" id="ARBA00022598"/>
    </source>
</evidence>
<keyword evidence="4 7" id="KW-0547">Nucleotide-binding</keyword>
<comment type="subcellular location">
    <subcellularLocation>
        <location evidence="7">Cytoplasm</location>
    </subcellularLocation>
</comment>
<evidence type="ECO:0000256" key="3">
    <source>
        <dbReference type="ARBA" id="ARBA00022694"/>
    </source>
</evidence>
<dbReference type="InterPro" id="IPR012795">
    <property type="entry name" value="tRNA_Ile_lys_synt_N"/>
</dbReference>
<keyword evidence="11" id="KW-1185">Reference proteome</keyword>
<reference evidence="10 11" key="1">
    <citation type="submission" date="2024-10" db="EMBL/GenBank/DDBJ databases">
        <title>The Natural Products Discovery Center: Release of the First 8490 Sequenced Strains for Exploring Actinobacteria Biosynthetic Diversity.</title>
        <authorList>
            <person name="Kalkreuter E."/>
            <person name="Kautsar S.A."/>
            <person name="Yang D."/>
            <person name="Bader C.D."/>
            <person name="Teijaro C.N."/>
            <person name="Fluegel L."/>
            <person name="Davis C.M."/>
            <person name="Simpson J.R."/>
            <person name="Lauterbach L."/>
            <person name="Steele A.D."/>
            <person name="Gui C."/>
            <person name="Meng S."/>
            <person name="Li G."/>
            <person name="Viehrig K."/>
            <person name="Ye F."/>
            <person name="Su P."/>
            <person name="Kiefer A.F."/>
            <person name="Nichols A."/>
            <person name="Cepeda A.J."/>
            <person name="Yan W."/>
            <person name="Fan B."/>
            <person name="Jiang Y."/>
            <person name="Adhikari A."/>
            <person name="Zheng C.-J."/>
            <person name="Schuster L."/>
            <person name="Cowan T.M."/>
            <person name="Smanski M.J."/>
            <person name="Chevrette M.G."/>
            <person name="De Carvalho L.P.S."/>
            <person name="Shen B."/>
        </authorList>
    </citation>
    <scope>NUCLEOTIDE SEQUENCE [LARGE SCALE GENOMIC DNA]</scope>
    <source>
        <strain evidence="10 11">NPDC003040</strain>
    </source>
</reference>
<keyword evidence="5 7" id="KW-0067">ATP-binding</keyword>
<evidence type="ECO:0000313" key="10">
    <source>
        <dbReference type="EMBL" id="MFF3228738.1"/>
    </source>
</evidence>
<comment type="catalytic activity">
    <reaction evidence="6 7">
        <text>cytidine(34) in tRNA(Ile2) + L-lysine + ATP = lysidine(34) in tRNA(Ile2) + AMP + diphosphate + H(+)</text>
        <dbReference type="Rhea" id="RHEA:43744"/>
        <dbReference type="Rhea" id="RHEA-COMP:10625"/>
        <dbReference type="Rhea" id="RHEA-COMP:10670"/>
        <dbReference type="ChEBI" id="CHEBI:15378"/>
        <dbReference type="ChEBI" id="CHEBI:30616"/>
        <dbReference type="ChEBI" id="CHEBI:32551"/>
        <dbReference type="ChEBI" id="CHEBI:33019"/>
        <dbReference type="ChEBI" id="CHEBI:82748"/>
        <dbReference type="ChEBI" id="CHEBI:83665"/>
        <dbReference type="ChEBI" id="CHEBI:456215"/>
        <dbReference type="EC" id="6.3.4.19"/>
    </reaction>
</comment>
<accession>A0ABW6R7L2</accession>
<evidence type="ECO:0000256" key="1">
    <source>
        <dbReference type="ARBA" id="ARBA00022490"/>
    </source>
</evidence>
<feature type="domain" description="tRNA(Ile)-lysidine/2-thiocytidine synthase N-terminal" evidence="8">
    <location>
        <begin position="47"/>
        <end position="214"/>
    </location>
</feature>
<comment type="domain">
    <text evidence="7">The N-terminal region contains the highly conserved SGGXDS motif, predicted to be a P-loop motif involved in ATP binding.</text>
</comment>
<dbReference type="InterPro" id="IPR011063">
    <property type="entry name" value="TilS/TtcA_N"/>
</dbReference>
<evidence type="ECO:0000259" key="9">
    <source>
        <dbReference type="Pfam" id="PF09179"/>
    </source>
</evidence>
<feature type="domain" description="tRNA(Ile)-lysidine synthase substrate-binding" evidence="9">
    <location>
        <begin position="263"/>
        <end position="333"/>
    </location>
</feature>
<dbReference type="RefSeq" id="WP_387725770.1">
    <property type="nucleotide sequence ID" value="NZ_JBIAPI010000015.1"/>
</dbReference>
<dbReference type="InterPro" id="IPR012094">
    <property type="entry name" value="tRNA_Ile_lys_synt"/>
</dbReference>
<dbReference type="InterPro" id="IPR015262">
    <property type="entry name" value="tRNA_Ile_lys_synt_subst-bd"/>
</dbReference>
<name>A0ABW6R7L2_9NOCA</name>
<dbReference type="HAMAP" id="MF_01161">
    <property type="entry name" value="tRNA_Ile_lys_synt"/>
    <property type="match status" value="1"/>
</dbReference>
<protein>
    <recommendedName>
        <fullName evidence="7">tRNA(Ile)-lysidine synthase</fullName>
        <ecNumber evidence="7">6.3.4.19</ecNumber>
    </recommendedName>
    <alternativeName>
        <fullName evidence="7">tRNA(Ile)-2-lysyl-cytidine synthase</fullName>
    </alternativeName>
    <alternativeName>
        <fullName evidence="7">tRNA(Ile)-lysidine synthetase</fullName>
    </alternativeName>
</protein>
<organism evidence="10 11">
    <name type="scientific">Nocardia suismassiliense</name>
    <dbReference type="NCBI Taxonomy" id="2077092"/>
    <lineage>
        <taxon>Bacteria</taxon>
        <taxon>Bacillati</taxon>
        <taxon>Actinomycetota</taxon>
        <taxon>Actinomycetes</taxon>
        <taxon>Mycobacteriales</taxon>
        <taxon>Nocardiaceae</taxon>
        <taxon>Nocardia</taxon>
    </lineage>
</organism>
<evidence type="ECO:0000256" key="6">
    <source>
        <dbReference type="ARBA" id="ARBA00048539"/>
    </source>
</evidence>
<dbReference type="Pfam" id="PF09179">
    <property type="entry name" value="TilS"/>
    <property type="match status" value="1"/>
</dbReference>
<sequence length="344" mass="35593">MSRVPGQPAGVERPVPGSRARLPETAAVLEIRQAVRGWLGEYPSDTVAVALSGGADSLALTAAAVAEADAVDALVVDHQLQPGSDVVAADAAATALALGCRSARVLAVDVVGDGGREAAARRARYAALDEARNGLPVLLGHTLDDQAETVLLGLARGSGGRSIQGMAAWAEPWGRPLLGVRRAVTRQLCADAALTPHEDPHNTSSEFTRVRLRTEVLPLLEDVLGGGVATALARTAEQLRADGAVLDALAGELLHTAGDGATLSIETLATAPAALRRRAIRAWLLAGGAKALTGKHLHAVDELITDWRGQGGVAVGGGSAGSRLVAAREHGRLTLRRERQARRR</sequence>
<dbReference type="EMBL" id="JBIAPI010000015">
    <property type="protein sequence ID" value="MFF3228738.1"/>
    <property type="molecule type" value="Genomic_DNA"/>
</dbReference>
<comment type="similarity">
    <text evidence="7">Belongs to the tRNA(Ile)-lysidine synthase family.</text>
</comment>
<dbReference type="Gene3D" id="3.40.50.620">
    <property type="entry name" value="HUPs"/>
    <property type="match status" value="1"/>
</dbReference>
<dbReference type="PANTHER" id="PTHR43033">
    <property type="entry name" value="TRNA(ILE)-LYSIDINE SYNTHASE-RELATED"/>
    <property type="match status" value="1"/>
</dbReference>
<evidence type="ECO:0000256" key="7">
    <source>
        <dbReference type="HAMAP-Rule" id="MF_01161"/>
    </source>
</evidence>
<proteinExistence type="inferred from homology"/>
<dbReference type="Gene3D" id="1.20.59.20">
    <property type="match status" value="1"/>
</dbReference>